<keyword evidence="2" id="KW-1185">Reference proteome</keyword>
<dbReference type="EMBL" id="BMMK01000054">
    <property type="protein sequence ID" value="GGM82032.1"/>
    <property type="molecule type" value="Genomic_DNA"/>
</dbReference>
<dbReference type="Proteomes" id="UP000637578">
    <property type="component" value="Unassembled WGS sequence"/>
</dbReference>
<reference evidence="1" key="2">
    <citation type="submission" date="2020-09" db="EMBL/GenBank/DDBJ databases">
        <authorList>
            <person name="Sun Q."/>
            <person name="Zhou Y."/>
        </authorList>
    </citation>
    <scope>NUCLEOTIDE SEQUENCE</scope>
    <source>
        <strain evidence="1">CGMCC 4.5737</strain>
    </source>
</reference>
<evidence type="ECO:0000313" key="1">
    <source>
        <dbReference type="EMBL" id="GGM82032.1"/>
    </source>
</evidence>
<dbReference type="AlphaFoldDB" id="A0A8J3CLA6"/>
<accession>A0A8J3CLA6</accession>
<organism evidence="1 2">
    <name type="scientific">Longimycelium tulufanense</name>
    <dbReference type="NCBI Taxonomy" id="907463"/>
    <lineage>
        <taxon>Bacteria</taxon>
        <taxon>Bacillati</taxon>
        <taxon>Actinomycetota</taxon>
        <taxon>Actinomycetes</taxon>
        <taxon>Pseudonocardiales</taxon>
        <taxon>Pseudonocardiaceae</taxon>
        <taxon>Longimycelium</taxon>
    </lineage>
</organism>
<proteinExistence type="predicted"/>
<protein>
    <submittedName>
        <fullName evidence="1">Uncharacterized protein</fullName>
    </submittedName>
</protein>
<sequence length="205" mass="22714">MQARLYVHLRPGLADDPAYRHRAGLVGDAARSVHLVEVDTTQPAPEWLVPLCARHPDWPAIRLRRHDVEWLDTLTGMPCEGCLSLAAEQKPASLPERPPRPVPVSPERVEALSARGFYVAPHLNSLGQFAGWVYARYQDRGTYYAATTVEIDTTGQGRAGHWDVRYDPRAPLTHPDLIDSRVGPADAVIDWALGPMPPAWPPSPQ</sequence>
<gene>
    <name evidence="1" type="ORF">GCM10012275_60840</name>
</gene>
<evidence type="ECO:0000313" key="2">
    <source>
        <dbReference type="Proteomes" id="UP000637578"/>
    </source>
</evidence>
<comment type="caution">
    <text evidence="1">The sequence shown here is derived from an EMBL/GenBank/DDBJ whole genome shotgun (WGS) entry which is preliminary data.</text>
</comment>
<name>A0A8J3CLA6_9PSEU</name>
<dbReference type="CDD" id="cd04508">
    <property type="entry name" value="Tudor_SF"/>
    <property type="match status" value="1"/>
</dbReference>
<reference evidence="1" key="1">
    <citation type="journal article" date="2014" name="Int. J. Syst. Evol. Microbiol.">
        <title>Complete genome sequence of Corynebacterium casei LMG S-19264T (=DSM 44701T), isolated from a smear-ripened cheese.</title>
        <authorList>
            <consortium name="US DOE Joint Genome Institute (JGI-PGF)"/>
            <person name="Walter F."/>
            <person name="Albersmeier A."/>
            <person name="Kalinowski J."/>
            <person name="Ruckert C."/>
        </authorList>
    </citation>
    <scope>NUCLEOTIDE SEQUENCE</scope>
    <source>
        <strain evidence="1">CGMCC 4.5737</strain>
    </source>
</reference>